<accession>A0A7C4MNQ0</accession>
<feature type="transmembrane region" description="Helical" evidence="1">
    <location>
        <begin position="18"/>
        <end position="42"/>
    </location>
</feature>
<proteinExistence type="predicted"/>
<comment type="caution">
    <text evidence="2">The sequence shown here is derived from an EMBL/GenBank/DDBJ whole genome shotgun (WGS) entry which is preliminary data.</text>
</comment>
<name>A0A7C4MNQ0_9BACT</name>
<gene>
    <name evidence="2" type="ORF">ENS29_00850</name>
</gene>
<evidence type="ECO:0008006" key="3">
    <source>
        <dbReference type="Google" id="ProtNLM"/>
    </source>
</evidence>
<feature type="transmembrane region" description="Helical" evidence="1">
    <location>
        <begin position="247"/>
        <end position="267"/>
    </location>
</feature>
<feature type="transmembrane region" description="Helical" evidence="1">
    <location>
        <begin position="547"/>
        <end position="566"/>
    </location>
</feature>
<feature type="transmembrane region" description="Helical" evidence="1">
    <location>
        <begin position="145"/>
        <end position="163"/>
    </location>
</feature>
<protein>
    <recommendedName>
        <fullName evidence="3">Glycosyltransferase RgtA/B/C/D-like domain-containing protein</fullName>
    </recommendedName>
</protein>
<sequence length="572" mass="62718">MPVPERSSWMRWETHGGWYAACLVVLGALLKFQCSMGVVPLAGVHDSELYLRLARSILQGNWLGPYDVLTLIRMPVYPQFLAQAMRWGMGLQQAQAFLHPIAALLMIAALRSVGVSAVRVFGFVLLYGLHPAVWMPIRFVATESLALSLVTATIACGIGILASKRKESRARWGWAVLFGFFFALAFWVREEGVWLLPFGLALGWTLWVGPSDSAVGWEGLKQVGVRAATGRGVDRGSHFWGRMRPDVWGIGLLCVVCVVVVRCAIVWKNKAQYGVSVTTELSEPGFKAAFGAMTRLDAERHHPYVPITRKAMKEAADVSPRFGEMYPFLEKQLDGKGWSQYGCAWMGVCGEIAGGWMVWAFRDAASKAGKHADARAAAAFYAEMAEELRSACAAGSVRCTRNPSGNVLAPPLQAWDIGRIFFSCGRVLWMTIWMPGLGEGIAAVDAMPKAQDTEQIYAAAFGPEALAATGGLLFRLGPYLVWVYRGLHLIGCGLIAAWLFRSVLRRRDTSGLGACGISVRQAACILLAVVIASRTLLVAYIDAMSFWAQLRYMIYVYPAGIALVMCREKRAD</sequence>
<keyword evidence="1" id="KW-1133">Transmembrane helix</keyword>
<organism evidence="2">
    <name type="scientific">Desulfatirhabdium butyrativorans</name>
    <dbReference type="NCBI Taxonomy" id="340467"/>
    <lineage>
        <taxon>Bacteria</taxon>
        <taxon>Pseudomonadati</taxon>
        <taxon>Thermodesulfobacteriota</taxon>
        <taxon>Desulfobacteria</taxon>
        <taxon>Desulfobacterales</taxon>
        <taxon>Desulfatirhabdiaceae</taxon>
        <taxon>Desulfatirhabdium</taxon>
    </lineage>
</organism>
<feature type="transmembrane region" description="Helical" evidence="1">
    <location>
        <begin position="482"/>
        <end position="501"/>
    </location>
</feature>
<dbReference type="AlphaFoldDB" id="A0A7C4MNQ0"/>
<feature type="transmembrane region" description="Helical" evidence="1">
    <location>
        <begin position="170"/>
        <end position="188"/>
    </location>
</feature>
<evidence type="ECO:0000313" key="2">
    <source>
        <dbReference type="EMBL" id="HGU31386.1"/>
    </source>
</evidence>
<dbReference type="EMBL" id="DSUH01000020">
    <property type="protein sequence ID" value="HGU31386.1"/>
    <property type="molecule type" value="Genomic_DNA"/>
</dbReference>
<keyword evidence="1" id="KW-0472">Membrane</keyword>
<feature type="transmembrane region" description="Helical" evidence="1">
    <location>
        <begin position="96"/>
        <end position="125"/>
    </location>
</feature>
<evidence type="ECO:0000256" key="1">
    <source>
        <dbReference type="SAM" id="Phobius"/>
    </source>
</evidence>
<reference evidence="2" key="1">
    <citation type="journal article" date="2020" name="mSystems">
        <title>Genome- and Community-Level Interaction Insights into Carbon Utilization and Element Cycling Functions of Hydrothermarchaeota in Hydrothermal Sediment.</title>
        <authorList>
            <person name="Zhou Z."/>
            <person name="Liu Y."/>
            <person name="Xu W."/>
            <person name="Pan J."/>
            <person name="Luo Z.H."/>
            <person name="Li M."/>
        </authorList>
    </citation>
    <scope>NUCLEOTIDE SEQUENCE [LARGE SCALE GENOMIC DNA]</scope>
    <source>
        <strain evidence="2">SpSt-477</strain>
    </source>
</reference>
<keyword evidence="1" id="KW-0812">Transmembrane</keyword>